<dbReference type="Proteomes" id="UP000565262">
    <property type="component" value="Unassembled WGS sequence"/>
</dbReference>
<keyword evidence="1" id="KW-1133">Transmembrane helix</keyword>
<name>A0A839IWX5_9GAMM</name>
<evidence type="ECO:0000313" key="2">
    <source>
        <dbReference type="EMBL" id="MBB1489124.1"/>
    </source>
</evidence>
<keyword evidence="3" id="KW-1185">Reference proteome</keyword>
<keyword evidence="1" id="KW-0812">Transmembrane</keyword>
<protein>
    <submittedName>
        <fullName evidence="2">Uncharacterized protein</fullName>
    </submittedName>
</protein>
<sequence>MTRKVVSRKQRLLGYSAGYGVLGAGIVLDSPVIISCLAGIYLIRCARRLRYLMS</sequence>
<organism evidence="2 3">
    <name type="scientific">Oceanospirillum sediminis</name>
    <dbReference type="NCBI Taxonomy" id="2760088"/>
    <lineage>
        <taxon>Bacteria</taxon>
        <taxon>Pseudomonadati</taxon>
        <taxon>Pseudomonadota</taxon>
        <taxon>Gammaproteobacteria</taxon>
        <taxon>Oceanospirillales</taxon>
        <taxon>Oceanospirillaceae</taxon>
        <taxon>Oceanospirillum</taxon>
    </lineage>
</organism>
<gene>
    <name evidence="2" type="ORF">H4O21_21165</name>
</gene>
<reference evidence="2 3" key="1">
    <citation type="submission" date="2020-08" db="EMBL/GenBank/DDBJ databases">
        <title>Oceanospirillum sp. nov. isolated from marine sediment.</title>
        <authorList>
            <person name="Ji X."/>
        </authorList>
    </citation>
    <scope>NUCLEOTIDE SEQUENCE [LARGE SCALE GENOMIC DNA]</scope>
    <source>
        <strain evidence="2 3">D5</strain>
    </source>
</reference>
<proteinExistence type="predicted"/>
<dbReference type="AlphaFoldDB" id="A0A839IWX5"/>
<dbReference type="RefSeq" id="WP_182810905.1">
    <property type="nucleotide sequence ID" value="NZ_JACJFM010000043.1"/>
</dbReference>
<evidence type="ECO:0000313" key="3">
    <source>
        <dbReference type="Proteomes" id="UP000565262"/>
    </source>
</evidence>
<keyword evidence="1" id="KW-0472">Membrane</keyword>
<feature type="transmembrane region" description="Helical" evidence="1">
    <location>
        <begin position="20"/>
        <end position="43"/>
    </location>
</feature>
<accession>A0A839IWX5</accession>
<dbReference type="EMBL" id="JACJFM010000043">
    <property type="protein sequence ID" value="MBB1489124.1"/>
    <property type="molecule type" value="Genomic_DNA"/>
</dbReference>
<evidence type="ECO:0000256" key="1">
    <source>
        <dbReference type="SAM" id="Phobius"/>
    </source>
</evidence>
<comment type="caution">
    <text evidence="2">The sequence shown here is derived from an EMBL/GenBank/DDBJ whole genome shotgun (WGS) entry which is preliminary data.</text>
</comment>